<dbReference type="Pfam" id="PF08246">
    <property type="entry name" value="Inhibitor_I29"/>
    <property type="match status" value="1"/>
</dbReference>
<protein>
    <submittedName>
        <fullName evidence="6">Uncharacterized protein</fullName>
    </submittedName>
</protein>
<evidence type="ECO:0000259" key="4">
    <source>
        <dbReference type="SMART" id="SM00645"/>
    </source>
</evidence>
<sequence length="346" mass="40054">MISLGFLILGLNFLSYQKSENERNNQTQTKNVFDEYCNDFNKSYHSKQEYGVRKEIFLKNLNAINKHNGNNSETYKMSINQFTDMTFKELYDLNYPDEGESSSKMDTTKYTSPETENLLSDSFEENVPDSFDWRNFDVISNIKDQKLCGSCFIYAVLEEIESQIKIKTNQSYEFSRQEILDCARKGYGSLGCSGGSLYGVHSYIKNRGGISEEKFYPYEAKENLCRSEKFPKIDIDLKGIKIFDTEDEDILKRALYTLGPITVIIDNLHDSFFRYSSGIYYEQECNESDAYSHAVVIIGYGSSNGKDYWTIKNSYGEKWGEKGYMRIARNQNNHCKISSFNMVTKL</sequence>
<organism evidence="6 7">
    <name type="scientific">Polypedilum vanderplanki</name>
    <name type="common">Sleeping chironomid midge</name>
    <dbReference type="NCBI Taxonomy" id="319348"/>
    <lineage>
        <taxon>Eukaryota</taxon>
        <taxon>Metazoa</taxon>
        <taxon>Ecdysozoa</taxon>
        <taxon>Arthropoda</taxon>
        <taxon>Hexapoda</taxon>
        <taxon>Insecta</taxon>
        <taxon>Pterygota</taxon>
        <taxon>Neoptera</taxon>
        <taxon>Endopterygota</taxon>
        <taxon>Diptera</taxon>
        <taxon>Nematocera</taxon>
        <taxon>Chironomoidea</taxon>
        <taxon>Chironomidae</taxon>
        <taxon>Chironominae</taxon>
        <taxon>Polypedilum</taxon>
        <taxon>Polypedilum</taxon>
    </lineage>
</organism>
<evidence type="ECO:0000256" key="2">
    <source>
        <dbReference type="ARBA" id="ARBA00023157"/>
    </source>
</evidence>
<evidence type="ECO:0000256" key="3">
    <source>
        <dbReference type="SAM" id="SignalP"/>
    </source>
</evidence>
<dbReference type="InterPro" id="IPR039417">
    <property type="entry name" value="Peptidase_C1A_papain-like"/>
</dbReference>
<dbReference type="GO" id="GO:0006508">
    <property type="term" value="P:proteolysis"/>
    <property type="evidence" value="ECO:0007669"/>
    <property type="project" value="InterPro"/>
</dbReference>
<dbReference type="InterPro" id="IPR013128">
    <property type="entry name" value="Peptidase_C1A"/>
</dbReference>
<evidence type="ECO:0000313" key="6">
    <source>
        <dbReference type="EMBL" id="KAG5676133.1"/>
    </source>
</evidence>
<dbReference type="AlphaFoldDB" id="A0A9J6C2M6"/>
<feature type="signal peptide" evidence="3">
    <location>
        <begin position="1"/>
        <end position="19"/>
    </location>
</feature>
<proteinExistence type="inferred from homology"/>
<dbReference type="InterPro" id="IPR038765">
    <property type="entry name" value="Papain-like_cys_pep_sf"/>
</dbReference>
<dbReference type="PRINTS" id="PR00705">
    <property type="entry name" value="PAPAIN"/>
</dbReference>
<comment type="similarity">
    <text evidence="1">Belongs to the peptidase C1 family.</text>
</comment>
<feature type="domain" description="Cathepsin propeptide inhibitor" evidence="5">
    <location>
        <begin position="33"/>
        <end position="90"/>
    </location>
</feature>
<keyword evidence="7" id="KW-1185">Reference proteome</keyword>
<evidence type="ECO:0000313" key="7">
    <source>
        <dbReference type="Proteomes" id="UP001107558"/>
    </source>
</evidence>
<dbReference type="SMART" id="SM00645">
    <property type="entry name" value="Pept_C1"/>
    <property type="match status" value="1"/>
</dbReference>
<evidence type="ECO:0000259" key="5">
    <source>
        <dbReference type="SMART" id="SM00848"/>
    </source>
</evidence>
<reference evidence="6" key="1">
    <citation type="submission" date="2021-03" db="EMBL/GenBank/DDBJ databases">
        <title>Chromosome level genome of the anhydrobiotic midge Polypedilum vanderplanki.</title>
        <authorList>
            <person name="Yoshida Y."/>
            <person name="Kikawada T."/>
            <person name="Gusev O."/>
        </authorList>
    </citation>
    <scope>NUCLEOTIDE SEQUENCE</scope>
    <source>
        <strain evidence="6">NIAS01</strain>
        <tissue evidence="6">Whole body or cell culture</tissue>
    </source>
</reference>
<dbReference type="InterPro" id="IPR000668">
    <property type="entry name" value="Peptidase_C1A_C"/>
</dbReference>
<dbReference type="FunFam" id="3.90.70.10:FF:000332">
    <property type="entry name" value="Cathepsin L1"/>
    <property type="match status" value="1"/>
</dbReference>
<accession>A0A9J6C2M6</accession>
<keyword evidence="2" id="KW-1015">Disulfide bond</keyword>
<feature type="chain" id="PRO_5039952161" evidence="3">
    <location>
        <begin position="20"/>
        <end position="346"/>
    </location>
</feature>
<comment type="caution">
    <text evidence="6">The sequence shown here is derived from an EMBL/GenBank/DDBJ whole genome shotgun (WGS) entry which is preliminary data.</text>
</comment>
<dbReference type="CDD" id="cd02248">
    <property type="entry name" value="Peptidase_C1A"/>
    <property type="match status" value="1"/>
</dbReference>
<dbReference type="EMBL" id="JADBJN010000002">
    <property type="protein sequence ID" value="KAG5676133.1"/>
    <property type="molecule type" value="Genomic_DNA"/>
</dbReference>
<dbReference type="Gene3D" id="3.90.70.10">
    <property type="entry name" value="Cysteine proteinases"/>
    <property type="match status" value="1"/>
</dbReference>
<keyword evidence="3" id="KW-0732">Signal</keyword>
<dbReference type="SMART" id="SM00848">
    <property type="entry name" value="Inhibitor_I29"/>
    <property type="match status" value="1"/>
</dbReference>
<dbReference type="SUPFAM" id="SSF54001">
    <property type="entry name" value="Cysteine proteinases"/>
    <property type="match status" value="1"/>
</dbReference>
<feature type="domain" description="Peptidase C1A papain C-terminal" evidence="4">
    <location>
        <begin position="127"/>
        <end position="345"/>
    </location>
</feature>
<dbReference type="PANTHER" id="PTHR12411">
    <property type="entry name" value="CYSTEINE PROTEASE FAMILY C1-RELATED"/>
    <property type="match status" value="1"/>
</dbReference>
<dbReference type="GO" id="GO:0008234">
    <property type="term" value="F:cysteine-type peptidase activity"/>
    <property type="evidence" value="ECO:0007669"/>
    <property type="project" value="InterPro"/>
</dbReference>
<evidence type="ECO:0000256" key="1">
    <source>
        <dbReference type="ARBA" id="ARBA00008455"/>
    </source>
</evidence>
<dbReference type="Pfam" id="PF00112">
    <property type="entry name" value="Peptidase_C1"/>
    <property type="match status" value="1"/>
</dbReference>
<dbReference type="InterPro" id="IPR013201">
    <property type="entry name" value="Prot_inhib_I29"/>
</dbReference>
<gene>
    <name evidence="6" type="ORF">PVAND_005984</name>
</gene>
<name>A0A9J6C2M6_POLVA</name>
<dbReference type="OrthoDB" id="10253408at2759"/>
<dbReference type="Proteomes" id="UP001107558">
    <property type="component" value="Chromosome 2"/>
</dbReference>